<evidence type="ECO:0000313" key="1">
    <source>
        <dbReference type="EMBL" id="EPA06140.1"/>
    </source>
</evidence>
<dbReference type="OrthoDB" id="12289at2157"/>
<organism evidence="1 2">
    <name type="scientific">Candidatus Nitrosarchaeum limnium BG20</name>
    <dbReference type="NCBI Taxonomy" id="859192"/>
    <lineage>
        <taxon>Archaea</taxon>
        <taxon>Nitrososphaerota</taxon>
        <taxon>Nitrososphaeria</taxon>
        <taxon>Nitrosopumilales</taxon>
        <taxon>Nitrosopumilaceae</taxon>
        <taxon>Nitrosarchaeum</taxon>
    </lineage>
</organism>
<keyword evidence="2" id="KW-1185">Reference proteome</keyword>
<name>S2E4L4_9ARCH</name>
<accession>S2E4L4</accession>
<gene>
    <name evidence="1" type="ORF">BG20_I0644</name>
</gene>
<comment type="caution">
    <text evidence="1">The sequence shown here is derived from an EMBL/GenBank/DDBJ whole genome shotgun (WGS) entry which is preliminary data.</text>
</comment>
<dbReference type="RefSeq" id="WP_010190835.1">
    <property type="nucleotide sequence ID" value="NZ_AHJG01000099.1"/>
</dbReference>
<sequence>MKYVVIFLILLATVSVSFAEPQDMVSEEPIMIKLHQTISFGALTVSFSEIDDSRCPVDVTCVWEGRASVTFNVYDKIQNQTLTLTTNEIQSQNVGSYKITLIDVLPYPVSTTNISKDYVATIIISKNKNDLIMSPLKQFKNGTPGKLIECNPGLSLIIKNYHGSPACVKPETKIKLIERNWTTNAF</sequence>
<protein>
    <submittedName>
        <fullName evidence="1">Uncharacterized protein</fullName>
    </submittedName>
</protein>
<proteinExistence type="predicted"/>
<dbReference type="EMBL" id="AHJG01000099">
    <property type="protein sequence ID" value="EPA06140.1"/>
    <property type="molecule type" value="Genomic_DNA"/>
</dbReference>
<evidence type="ECO:0000313" key="2">
    <source>
        <dbReference type="Proteomes" id="UP000014065"/>
    </source>
</evidence>
<dbReference type="AlphaFoldDB" id="S2E4L4"/>
<dbReference type="Proteomes" id="UP000014065">
    <property type="component" value="Unassembled WGS sequence"/>
</dbReference>
<reference evidence="1 2" key="1">
    <citation type="journal article" date="2012" name="J. Bacteriol.">
        <title>Genome Sequence of "Candidatus Nitrosoarchaeum limnia" BG20, a Low-Salinity Ammonia-Oxidizing Archaeon from the San Francisco Bay Estuary.</title>
        <authorList>
            <person name="Mosier A.C."/>
            <person name="Allen E.E."/>
            <person name="Kim M."/>
            <person name="Ferriera S."/>
            <person name="Francis C.A."/>
        </authorList>
    </citation>
    <scope>NUCLEOTIDE SEQUENCE [LARGE SCALE GENOMIC DNA]</scope>
    <source>
        <strain evidence="1 2">BG20</strain>
    </source>
</reference>